<reference evidence="1 2" key="1">
    <citation type="submission" date="2024-05" db="EMBL/GenBank/DDBJ databases">
        <title>De novo assembly of an allotetraploid wild potato.</title>
        <authorList>
            <person name="Hosaka A.J."/>
        </authorList>
    </citation>
    <scope>NUCLEOTIDE SEQUENCE [LARGE SCALE GENOMIC DNA]</scope>
    <source>
        <tissue evidence="1">Young leaves</tissue>
    </source>
</reference>
<keyword evidence="2" id="KW-1185">Reference proteome</keyword>
<dbReference type="Proteomes" id="UP001627284">
    <property type="component" value="Unassembled WGS sequence"/>
</dbReference>
<comment type="caution">
    <text evidence="1">The sequence shown here is derived from an EMBL/GenBank/DDBJ whole genome shotgun (WGS) entry which is preliminary data.</text>
</comment>
<sequence>MFWTLDFLEQFNPFNIKNVPSNVDELVEVVEKSFKEMKVERLNHVFLTLLCCMNEVMKDSCGNNYKVSHMNKERLERENDLPLQVRCDVDAVNHALTLRQQ</sequence>
<proteinExistence type="predicted"/>
<name>A0ABD2RQR4_9SOLN</name>
<accession>A0ABD2RQR4</accession>
<dbReference type="EMBL" id="JBJKTR010000018">
    <property type="protein sequence ID" value="KAL3334208.1"/>
    <property type="molecule type" value="Genomic_DNA"/>
</dbReference>
<protein>
    <submittedName>
        <fullName evidence="1">Uncharacterized protein</fullName>
    </submittedName>
</protein>
<evidence type="ECO:0000313" key="1">
    <source>
        <dbReference type="EMBL" id="KAL3334208.1"/>
    </source>
</evidence>
<dbReference type="PANTHER" id="PTHR47169:SF2">
    <property type="entry name" value="OS01G0541250 PROTEIN"/>
    <property type="match status" value="1"/>
</dbReference>
<gene>
    <name evidence="1" type="ORF">AABB24_030785</name>
</gene>
<dbReference type="PANTHER" id="PTHR47169">
    <property type="entry name" value="OS01G0541250 PROTEIN"/>
    <property type="match status" value="1"/>
</dbReference>
<dbReference type="AlphaFoldDB" id="A0ABD2RQR4"/>
<organism evidence="1 2">
    <name type="scientific">Solanum stoloniferum</name>
    <dbReference type="NCBI Taxonomy" id="62892"/>
    <lineage>
        <taxon>Eukaryota</taxon>
        <taxon>Viridiplantae</taxon>
        <taxon>Streptophyta</taxon>
        <taxon>Embryophyta</taxon>
        <taxon>Tracheophyta</taxon>
        <taxon>Spermatophyta</taxon>
        <taxon>Magnoliopsida</taxon>
        <taxon>eudicotyledons</taxon>
        <taxon>Gunneridae</taxon>
        <taxon>Pentapetalae</taxon>
        <taxon>asterids</taxon>
        <taxon>lamiids</taxon>
        <taxon>Solanales</taxon>
        <taxon>Solanaceae</taxon>
        <taxon>Solanoideae</taxon>
        <taxon>Solaneae</taxon>
        <taxon>Solanum</taxon>
    </lineage>
</organism>
<evidence type="ECO:0000313" key="2">
    <source>
        <dbReference type="Proteomes" id="UP001627284"/>
    </source>
</evidence>